<name>A0A160MZZ5_9GAMM</name>
<dbReference type="EMBL" id="CP014841">
    <property type="protein sequence ID" value="AND69063.1"/>
    <property type="molecule type" value="Genomic_DNA"/>
</dbReference>
<dbReference type="AlphaFoldDB" id="A0A160MZZ5"/>
<keyword evidence="3" id="KW-1185">Reference proteome</keyword>
<sequence length="149" mass="16871">MLALAAMGEVQAMGKMCMFSAVQGVVTEHGKPVQGAVIRRGFFWHWKSERGSDEATTDEQGHFALPAIWRSSLFGALLPHEPVVEQQISIEYGGRSYVAWSFMKGSYRENDELFGRPLELRCPLENEPVKHRLKEDHVEHDIFGICELP</sequence>
<proteinExistence type="predicted"/>
<accession>A0A160MZZ5</accession>
<dbReference type="PATRIC" id="fig|445710.3.peg.1605"/>
<dbReference type="STRING" id="445710.ATSB10_16090"/>
<evidence type="ECO:0000313" key="3">
    <source>
        <dbReference type="Proteomes" id="UP000077255"/>
    </source>
</evidence>
<dbReference type="Proteomes" id="UP000077255">
    <property type="component" value="Chromosome"/>
</dbReference>
<organism evidence="2 3">
    <name type="scientific">Dyella thiooxydans</name>
    <dbReference type="NCBI Taxonomy" id="445710"/>
    <lineage>
        <taxon>Bacteria</taxon>
        <taxon>Pseudomonadati</taxon>
        <taxon>Pseudomonadota</taxon>
        <taxon>Gammaproteobacteria</taxon>
        <taxon>Lysobacterales</taxon>
        <taxon>Rhodanobacteraceae</taxon>
        <taxon>Dyella</taxon>
    </lineage>
</organism>
<evidence type="ECO:0000259" key="1">
    <source>
        <dbReference type="Pfam" id="PF20598"/>
    </source>
</evidence>
<protein>
    <recommendedName>
        <fullName evidence="1">DUF6795 domain-containing protein</fullName>
    </recommendedName>
</protein>
<gene>
    <name evidence="2" type="ORF">ATSB10_16090</name>
</gene>
<dbReference type="KEGG" id="dtx:ATSB10_16090"/>
<reference evidence="2" key="1">
    <citation type="submission" date="2016-02" db="EMBL/GenBank/DDBJ databases">
        <title>Complete genome sequencing and analysis of ATSB10, Dyella thiooxydans isolated from rhizosphere soil of sunflower (Helianthus annuus L.).</title>
        <authorList>
            <person name="Lee Y."/>
            <person name="Hwangbo K."/>
            <person name="Chung H."/>
            <person name="Yoo J."/>
            <person name="Kim K.Y."/>
            <person name="Sa T.M."/>
            <person name="Um Y."/>
            <person name="Madhaiyan M."/>
        </authorList>
    </citation>
    <scope>NUCLEOTIDE SEQUENCE [LARGE SCALE GENOMIC DNA]</scope>
    <source>
        <strain evidence="2">ATSB10</strain>
    </source>
</reference>
<dbReference type="Pfam" id="PF20598">
    <property type="entry name" value="DUF6795"/>
    <property type="match status" value="1"/>
</dbReference>
<evidence type="ECO:0000313" key="2">
    <source>
        <dbReference type="EMBL" id="AND69063.1"/>
    </source>
</evidence>
<dbReference type="InterPro" id="IPR046474">
    <property type="entry name" value="DUF6795"/>
</dbReference>
<feature type="domain" description="DUF6795" evidence="1">
    <location>
        <begin position="22"/>
        <end position="127"/>
    </location>
</feature>